<dbReference type="GO" id="GO:0006400">
    <property type="term" value="P:tRNA modification"/>
    <property type="evidence" value="ECO:0007669"/>
    <property type="project" value="UniProtKB-UniRule"/>
</dbReference>
<dbReference type="HAMAP" id="MF_01161">
    <property type="entry name" value="tRNA_Ile_lys_synt"/>
    <property type="match status" value="1"/>
</dbReference>
<dbReference type="InterPro" id="IPR011063">
    <property type="entry name" value="TilS/TtcA_N"/>
</dbReference>
<comment type="domain">
    <text evidence="8">The N-terminal region contains the highly conserved SGGXDS motif, predicted to be a P-loop motif involved in ATP binding.</text>
</comment>
<keyword evidence="4 8" id="KW-0819">tRNA processing</keyword>
<organism evidence="10 12">
    <name type="scientific">Chromobacterium sphagni</name>
    <dbReference type="NCBI Taxonomy" id="1903179"/>
    <lineage>
        <taxon>Bacteria</taxon>
        <taxon>Pseudomonadati</taxon>
        <taxon>Pseudomonadota</taxon>
        <taxon>Betaproteobacteria</taxon>
        <taxon>Neisseriales</taxon>
        <taxon>Chromobacteriaceae</taxon>
        <taxon>Chromobacterium</taxon>
    </lineage>
</organism>
<accession>A0A1S1WVG9</accession>
<evidence type="ECO:0000256" key="8">
    <source>
        <dbReference type="HAMAP-Rule" id="MF_01161"/>
    </source>
</evidence>
<comment type="function">
    <text evidence="8">Ligates lysine onto the cytidine present at position 34 of the AUA codon-specific tRNA(Ile) that contains the anticodon CAU, in an ATP-dependent manner. Cytidine is converted to lysidine, thus changing the amino acid specificity of the tRNA from methionine to isoleucine.</text>
</comment>
<evidence type="ECO:0000256" key="4">
    <source>
        <dbReference type="ARBA" id="ARBA00022694"/>
    </source>
</evidence>
<protein>
    <recommendedName>
        <fullName evidence="8">tRNA(Ile)-lysidine synthase</fullName>
        <ecNumber evidence="8">6.3.4.19</ecNumber>
    </recommendedName>
    <alternativeName>
        <fullName evidence="8">tRNA(Ile)-2-lysyl-cytidine synthase</fullName>
    </alternativeName>
    <alternativeName>
        <fullName evidence="8">tRNA(Ile)-lysidine synthetase</fullName>
    </alternativeName>
</protein>
<gene>
    <name evidence="8" type="primary">tilS</name>
    <name evidence="11" type="ORF">BI344_10540</name>
    <name evidence="10" type="ORF">BI347_16470</name>
</gene>
<dbReference type="InterPro" id="IPR012094">
    <property type="entry name" value="tRNA_Ile_lys_synt"/>
</dbReference>
<dbReference type="GO" id="GO:0005524">
    <property type="term" value="F:ATP binding"/>
    <property type="evidence" value="ECO:0007669"/>
    <property type="project" value="UniProtKB-UniRule"/>
</dbReference>
<keyword evidence="2 8" id="KW-0963">Cytoplasm</keyword>
<dbReference type="EC" id="6.3.4.19" evidence="8"/>
<dbReference type="NCBIfam" id="TIGR02432">
    <property type="entry name" value="lysidine_TilS_N"/>
    <property type="match status" value="1"/>
</dbReference>
<dbReference type="SUPFAM" id="SSF82829">
    <property type="entry name" value="MesJ substrate recognition domain-like"/>
    <property type="match status" value="1"/>
</dbReference>
<evidence type="ECO:0000313" key="12">
    <source>
        <dbReference type="Proteomes" id="UP000180088"/>
    </source>
</evidence>
<reference evidence="12 13" key="1">
    <citation type="submission" date="2016-09" db="EMBL/GenBank/DDBJ databases">
        <title>Chromobacterium muskegensis sp. nov., an insecticidal bacterium isolated from Sphagnum bogs.</title>
        <authorList>
            <person name="Sparks M.E."/>
            <person name="Blackburn M.B."/>
            <person name="Gundersen-Rindal D.E."/>
            <person name="Mitchell A."/>
            <person name="Farrar R."/>
            <person name="Kuhar D."/>
        </authorList>
    </citation>
    <scope>NUCLEOTIDE SEQUENCE [LARGE SCALE GENOMIC DNA]</scope>
    <source>
        <strain evidence="11 13">14B-1</strain>
        <strain evidence="10 12">37-2</strain>
    </source>
</reference>
<dbReference type="Proteomes" id="UP000180280">
    <property type="component" value="Unassembled WGS sequence"/>
</dbReference>
<dbReference type="SUPFAM" id="SSF56037">
    <property type="entry name" value="PheT/TilS domain"/>
    <property type="match status" value="1"/>
</dbReference>
<evidence type="ECO:0000256" key="1">
    <source>
        <dbReference type="ARBA" id="ARBA00004496"/>
    </source>
</evidence>
<evidence type="ECO:0000313" key="10">
    <source>
        <dbReference type="EMBL" id="OHX11280.1"/>
    </source>
</evidence>
<comment type="catalytic activity">
    <reaction evidence="7 8">
        <text>cytidine(34) in tRNA(Ile2) + L-lysine + ATP = lysidine(34) in tRNA(Ile2) + AMP + diphosphate + H(+)</text>
        <dbReference type="Rhea" id="RHEA:43744"/>
        <dbReference type="Rhea" id="RHEA-COMP:10625"/>
        <dbReference type="Rhea" id="RHEA-COMP:10670"/>
        <dbReference type="ChEBI" id="CHEBI:15378"/>
        <dbReference type="ChEBI" id="CHEBI:30616"/>
        <dbReference type="ChEBI" id="CHEBI:32551"/>
        <dbReference type="ChEBI" id="CHEBI:33019"/>
        <dbReference type="ChEBI" id="CHEBI:82748"/>
        <dbReference type="ChEBI" id="CHEBI:83665"/>
        <dbReference type="ChEBI" id="CHEBI:456215"/>
        <dbReference type="EC" id="6.3.4.19"/>
    </reaction>
</comment>
<dbReference type="PANTHER" id="PTHR43033">
    <property type="entry name" value="TRNA(ILE)-LYSIDINE SYNTHASE-RELATED"/>
    <property type="match status" value="1"/>
</dbReference>
<evidence type="ECO:0000313" key="11">
    <source>
        <dbReference type="EMBL" id="OHX19043.1"/>
    </source>
</evidence>
<feature type="domain" description="Lysidine-tRNA(Ile) synthetase C-terminal" evidence="9">
    <location>
        <begin position="371"/>
        <end position="440"/>
    </location>
</feature>
<dbReference type="Pfam" id="PF09179">
    <property type="entry name" value="TilS"/>
    <property type="match status" value="1"/>
</dbReference>
<evidence type="ECO:0000256" key="6">
    <source>
        <dbReference type="ARBA" id="ARBA00022840"/>
    </source>
</evidence>
<evidence type="ECO:0000256" key="7">
    <source>
        <dbReference type="ARBA" id="ARBA00048539"/>
    </source>
</evidence>
<dbReference type="Pfam" id="PF01171">
    <property type="entry name" value="ATP_bind_3"/>
    <property type="match status" value="1"/>
</dbReference>
<evidence type="ECO:0000259" key="9">
    <source>
        <dbReference type="SMART" id="SM00977"/>
    </source>
</evidence>
<dbReference type="Proteomes" id="UP000180088">
    <property type="component" value="Unassembled WGS sequence"/>
</dbReference>
<comment type="caution">
    <text evidence="10">The sequence shown here is derived from an EMBL/GenBank/DDBJ whole genome shotgun (WGS) entry which is preliminary data.</text>
</comment>
<dbReference type="OrthoDB" id="9807403at2"/>
<dbReference type="InterPro" id="IPR015262">
    <property type="entry name" value="tRNA_Ile_lys_synt_subst-bd"/>
</dbReference>
<comment type="subcellular location">
    <subcellularLocation>
        <location evidence="1 8">Cytoplasm</location>
    </subcellularLocation>
</comment>
<dbReference type="GO" id="GO:0032267">
    <property type="term" value="F:tRNA(Ile)-lysidine synthase activity"/>
    <property type="evidence" value="ECO:0007669"/>
    <property type="project" value="UniProtKB-EC"/>
</dbReference>
<evidence type="ECO:0000256" key="5">
    <source>
        <dbReference type="ARBA" id="ARBA00022741"/>
    </source>
</evidence>
<keyword evidence="3 8" id="KW-0436">Ligase</keyword>
<evidence type="ECO:0000256" key="3">
    <source>
        <dbReference type="ARBA" id="ARBA00022598"/>
    </source>
</evidence>
<dbReference type="CDD" id="cd01992">
    <property type="entry name" value="TilS_N"/>
    <property type="match status" value="1"/>
</dbReference>
<dbReference type="Gene3D" id="1.20.59.20">
    <property type="match status" value="1"/>
</dbReference>
<dbReference type="STRING" id="1903179.BI347_16470"/>
<dbReference type="InterPro" id="IPR014729">
    <property type="entry name" value="Rossmann-like_a/b/a_fold"/>
</dbReference>
<comment type="similarity">
    <text evidence="8">Belongs to the tRNA(Ile)-lysidine synthase family.</text>
</comment>
<dbReference type="InterPro" id="IPR012796">
    <property type="entry name" value="Lysidine-tRNA-synth_C"/>
</dbReference>
<dbReference type="SMART" id="SM00977">
    <property type="entry name" value="TilS_C"/>
    <property type="match status" value="1"/>
</dbReference>
<dbReference type="PANTHER" id="PTHR43033:SF1">
    <property type="entry name" value="TRNA(ILE)-LYSIDINE SYNTHASE-RELATED"/>
    <property type="match status" value="1"/>
</dbReference>
<dbReference type="SUPFAM" id="SSF52402">
    <property type="entry name" value="Adenine nucleotide alpha hydrolases-like"/>
    <property type="match status" value="1"/>
</dbReference>
<keyword evidence="6 8" id="KW-0067">ATP-binding</keyword>
<evidence type="ECO:0000313" key="13">
    <source>
        <dbReference type="Proteomes" id="UP000180280"/>
    </source>
</evidence>
<dbReference type="InterPro" id="IPR012795">
    <property type="entry name" value="tRNA_Ile_lys_synt_N"/>
</dbReference>
<keyword evidence="5 8" id="KW-0547">Nucleotide-binding</keyword>
<dbReference type="Gene3D" id="3.40.50.620">
    <property type="entry name" value="HUPs"/>
    <property type="match status" value="1"/>
</dbReference>
<name>A0A1S1WVG9_9NEIS</name>
<feature type="binding site" evidence="8">
    <location>
        <begin position="34"/>
        <end position="39"/>
    </location>
    <ligand>
        <name>ATP</name>
        <dbReference type="ChEBI" id="CHEBI:30616"/>
    </ligand>
</feature>
<proteinExistence type="inferred from homology"/>
<dbReference type="AlphaFoldDB" id="A0A1S1WVG9"/>
<dbReference type="NCBIfam" id="TIGR02433">
    <property type="entry name" value="lysidine_TilS_C"/>
    <property type="match status" value="1"/>
</dbReference>
<sequence length="449" mass="49328">MAATRKMQPDLIGRLIKHWPDELSGQCAFEVGLSGGLDSVALLSLLCRIREQRPQLRLSAVHVHHGLSPNADAWAEHCRRLCGALQVPLRVERVALQLAGGDSLEAVAREARYAVYRESAAEVVALAHHLDDQAETVLLQLLRGGGVRALAAMPALRPLADGKLLWRPLLGLTRLQLEQYVRRQGLSWVEDESNQDTRYRRNLLRRDILPRIAQGIPDYRQHLARAAALQADAAAILQEVALVDLQACRVAAGLDFLAVAALSAPRQRQLLLAWLQELGWAAPEPGALQEFLRQAQQAAAASCPQLALPSGHVLRFADTLQAWPKVQLDQASEVLPDCRGGPALVLPRWGGELSWEWREHGLPDDLLAAGLRLGLRQGGEKLSARTGRREVKDLLREAGLPPLLRQRWPLLYGADGQLLALPGIAVAFAHSAGPGWWPQWTPARSGRSR</sequence>
<dbReference type="EMBL" id="MKCT01000050">
    <property type="protein sequence ID" value="OHX19043.1"/>
    <property type="molecule type" value="Genomic_DNA"/>
</dbReference>
<keyword evidence="13" id="KW-1185">Reference proteome</keyword>
<dbReference type="Pfam" id="PF11734">
    <property type="entry name" value="TilS_C"/>
    <property type="match status" value="1"/>
</dbReference>
<dbReference type="GO" id="GO:0005737">
    <property type="term" value="C:cytoplasm"/>
    <property type="evidence" value="ECO:0007669"/>
    <property type="project" value="UniProtKB-SubCell"/>
</dbReference>
<dbReference type="EMBL" id="MKCS01000002">
    <property type="protein sequence ID" value="OHX11280.1"/>
    <property type="molecule type" value="Genomic_DNA"/>
</dbReference>
<evidence type="ECO:0000256" key="2">
    <source>
        <dbReference type="ARBA" id="ARBA00022490"/>
    </source>
</evidence>